<name>A0A1Y3GAC8_9EURY</name>
<accession>A0A1Y3GAC8</accession>
<dbReference type="OrthoDB" id="7915at2157"/>
<evidence type="ECO:0000313" key="3">
    <source>
        <dbReference type="Proteomes" id="UP000195137"/>
    </source>
</evidence>
<dbReference type="RefSeq" id="WP_143406881.1">
    <property type="nucleotide sequence ID" value="NZ_MRZU01000004.1"/>
</dbReference>
<dbReference type="Proteomes" id="UP000195137">
    <property type="component" value="Unassembled WGS sequence"/>
</dbReference>
<dbReference type="GO" id="GO:0061503">
    <property type="term" value="F:tRNA threonylcarbamoyladenosine dehydratase"/>
    <property type="evidence" value="ECO:0007669"/>
    <property type="project" value="TreeGrafter"/>
</dbReference>
<dbReference type="SUPFAM" id="SSF69572">
    <property type="entry name" value="Activating enzymes of the ubiquitin-like proteins"/>
    <property type="match status" value="1"/>
</dbReference>
<dbReference type="InterPro" id="IPR000594">
    <property type="entry name" value="ThiF_NAD_FAD-bd"/>
</dbReference>
<dbReference type="PANTHER" id="PTHR43267">
    <property type="entry name" value="TRNA THREONYLCARBAMOYLADENOSINE DEHYDRATASE"/>
    <property type="match status" value="1"/>
</dbReference>
<feature type="domain" description="THIF-type NAD/FAD binding fold" evidence="1">
    <location>
        <begin position="19"/>
        <end position="228"/>
    </location>
</feature>
<organism evidence="2 3">
    <name type="scientific">Methanonatronarchaeum thermophilum</name>
    <dbReference type="NCBI Taxonomy" id="1927129"/>
    <lineage>
        <taxon>Archaea</taxon>
        <taxon>Methanobacteriati</taxon>
        <taxon>Methanobacteriota</taxon>
        <taxon>Methanonatronarchaeia</taxon>
        <taxon>Methanonatronarchaeales</taxon>
        <taxon>Methanonatronarchaeaceae</taxon>
        <taxon>Methanonatronarchaeum</taxon>
    </lineage>
</organism>
<dbReference type="GO" id="GO:0008641">
    <property type="term" value="F:ubiquitin-like modifier activating enzyme activity"/>
    <property type="evidence" value="ECO:0007669"/>
    <property type="project" value="InterPro"/>
</dbReference>
<protein>
    <submittedName>
        <fullName evidence="2">Dinucleotide-utilizing enzyme involved in molybdopterin and thiamine biosynthesis ThiF</fullName>
    </submittedName>
</protein>
<comment type="caution">
    <text evidence="2">The sequence shown here is derived from an EMBL/GenBank/DDBJ whole genome shotgun (WGS) entry which is preliminary data.</text>
</comment>
<sequence length="251" mass="27474">MDILFIFGMTLSESELERYSRQLLVFGEEGQSVLKDLEVVVGGVGGLGSISSIFLVRLGVGRLRVVDSDRVGVSNLNRQALYDDGDVGCLKVEVAGRKLREMNPEVEVEAIDAEVKEDNVSDIIGDADCFVDGFDNMPGRYVVNKECVRREIPFFHASCSGLEGRITTIVPGETACLHCLYQGKDSMDSGPIPVVGFTPAKLAVMQVEQLTRHFLDLDGVLENRLAIFPGDRTVPDTIEIARDLDCDVCSQ</sequence>
<dbReference type="PANTHER" id="PTHR43267:SF1">
    <property type="entry name" value="TRNA THREONYLCARBAMOYLADENOSINE DEHYDRATASE"/>
    <property type="match status" value="1"/>
</dbReference>
<dbReference type="CDD" id="cd00757">
    <property type="entry name" value="ThiF_MoeB_HesA_family"/>
    <property type="match status" value="1"/>
</dbReference>
<reference evidence="2 3" key="1">
    <citation type="submission" date="2016-12" db="EMBL/GenBank/DDBJ databases">
        <title>Discovery of methanogenic haloarchaea.</title>
        <authorList>
            <person name="Sorokin D.Y."/>
            <person name="Makarova K.S."/>
            <person name="Abbas B."/>
            <person name="Ferrer M."/>
            <person name="Golyshin P.N."/>
        </authorList>
    </citation>
    <scope>NUCLEOTIDE SEQUENCE [LARGE SCALE GENOMIC DNA]</scope>
    <source>
        <strain evidence="2">AMET1</strain>
    </source>
</reference>
<dbReference type="AlphaFoldDB" id="A0A1Y3GAC8"/>
<evidence type="ECO:0000313" key="2">
    <source>
        <dbReference type="EMBL" id="OUJ18401.1"/>
    </source>
</evidence>
<dbReference type="Pfam" id="PF00899">
    <property type="entry name" value="ThiF"/>
    <property type="match status" value="1"/>
</dbReference>
<dbReference type="GO" id="GO:0061504">
    <property type="term" value="P:cyclic threonylcarbamoyladenosine biosynthetic process"/>
    <property type="evidence" value="ECO:0007669"/>
    <property type="project" value="TreeGrafter"/>
</dbReference>
<proteinExistence type="predicted"/>
<evidence type="ECO:0000259" key="1">
    <source>
        <dbReference type="Pfam" id="PF00899"/>
    </source>
</evidence>
<dbReference type="EMBL" id="MRZU01000004">
    <property type="protein sequence ID" value="OUJ18401.1"/>
    <property type="molecule type" value="Genomic_DNA"/>
</dbReference>
<gene>
    <name evidence="2" type="ORF">AMET1_1317</name>
</gene>
<keyword evidence="3" id="KW-1185">Reference proteome</keyword>
<dbReference type="InterPro" id="IPR045886">
    <property type="entry name" value="ThiF/MoeB/HesA"/>
</dbReference>
<dbReference type="Gene3D" id="3.40.50.720">
    <property type="entry name" value="NAD(P)-binding Rossmann-like Domain"/>
    <property type="match status" value="1"/>
</dbReference>
<dbReference type="InterPro" id="IPR035985">
    <property type="entry name" value="Ubiquitin-activating_enz"/>
</dbReference>